<evidence type="ECO:0000256" key="1">
    <source>
        <dbReference type="SAM" id="MobiDB-lite"/>
    </source>
</evidence>
<feature type="compositionally biased region" description="Low complexity" evidence="1">
    <location>
        <begin position="171"/>
        <end position="180"/>
    </location>
</feature>
<dbReference type="AlphaFoldDB" id="A0A316UWI2"/>
<feature type="region of interest" description="Disordered" evidence="1">
    <location>
        <begin position="218"/>
        <end position="265"/>
    </location>
</feature>
<feature type="compositionally biased region" description="Basic and acidic residues" evidence="1">
    <location>
        <begin position="44"/>
        <end position="57"/>
    </location>
</feature>
<name>A0A316UWI2_9BASI</name>
<feature type="compositionally biased region" description="Acidic residues" evidence="1">
    <location>
        <begin position="236"/>
        <end position="247"/>
    </location>
</feature>
<proteinExistence type="predicted"/>
<dbReference type="RefSeq" id="XP_025364268.1">
    <property type="nucleotide sequence ID" value="XM_025503258.1"/>
</dbReference>
<dbReference type="PROSITE" id="PS51257">
    <property type="entry name" value="PROKAR_LIPOPROTEIN"/>
    <property type="match status" value="1"/>
</dbReference>
<keyword evidence="3" id="KW-1185">Reference proteome</keyword>
<evidence type="ECO:0000313" key="3">
    <source>
        <dbReference type="Proteomes" id="UP000245884"/>
    </source>
</evidence>
<dbReference type="EMBL" id="KZ819663">
    <property type="protein sequence ID" value="PWN29656.1"/>
    <property type="molecule type" value="Genomic_DNA"/>
</dbReference>
<gene>
    <name evidence="2" type="ORF">BDZ90DRAFT_116798</name>
</gene>
<feature type="compositionally biased region" description="Low complexity" evidence="1">
    <location>
        <begin position="135"/>
        <end position="153"/>
    </location>
</feature>
<feature type="region of interest" description="Disordered" evidence="1">
    <location>
        <begin position="29"/>
        <end position="198"/>
    </location>
</feature>
<evidence type="ECO:0000313" key="2">
    <source>
        <dbReference type="EMBL" id="PWN29656.1"/>
    </source>
</evidence>
<organism evidence="2 3">
    <name type="scientific">Jaminaea rosea</name>
    <dbReference type="NCBI Taxonomy" id="1569628"/>
    <lineage>
        <taxon>Eukaryota</taxon>
        <taxon>Fungi</taxon>
        <taxon>Dikarya</taxon>
        <taxon>Basidiomycota</taxon>
        <taxon>Ustilaginomycotina</taxon>
        <taxon>Exobasidiomycetes</taxon>
        <taxon>Microstromatales</taxon>
        <taxon>Microstromatales incertae sedis</taxon>
        <taxon>Jaminaea</taxon>
    </lineage>
</organism>
<accession>A0A316UWI2</accession>
<dbReference type="OrthoDB" id="331948at2759"/>
<reference evidence="2 3" key="1">
    <citation type="journal article" date="2018" name="Mol. Biol. Evol.">
        <title>Broad Genomic Sampling Reveals a Smut Pathogenic Ancestry of the Fungal Clade Ustilaginomycotina.</title>
        <authorList>
            <person name="Kijpornyongpan T."/>
            <person name="Mondo S.J."/>
            <person name="Barry K."/>
            <person name="Sandor L."/>
            <person name="Lee J."/>
            <person name="Lipzen A."/>
            <person name="Pangilinan J."/>
            <person name="LaButti K."/>
            <person name="Hainaut M."/>
            <person name="Henrissat B."/>
            <person name="Grigoriev I.V."/>
            <person name="Spatafora J.W."/>
            <person name="Aime M.C."/>
        </authorList>
    </citation>
    <scope>NUCLEOTIDE SEQUENCE [LARGE SCALE GENOMIC DNA]</scope>
    <source>
        <strain evidence="2 3">MCA 5214</strain>
    </source>
</reference>
<dbReference type="GeneID" id="37025081"/>
<dbReference type="Proteomes" id="UP000245884">
    <property type="component" value="Unassembled WGS sequence"/>
</dbReference>
<sequence>MHRNATPVMLTQPAFLFSCALSDHREQFFWPPRDPARPQGRSNAGERRRQQQLREDAASAFTYGEGGFNPALRPSNAAKAAASMENGQGEEATGRPASLRRRASPGPVGPVDDGAIWSSVPPYHPDYGRPHARRSSSSSSASSGSSSAAEEAGVVNAGCIPPGTIPGSGVRPGDARPNPNRARRRAGDDASSDMEEHELLDAAERRRWGAHSGEIFPRLFAENEDDSASDLGSEGYGDEGDSSDDQEDQRRQLHSRVRRGSEGYEVRPMMYDEAYAANAAEEEERLRSFIMAERERLGRVWDPDAEYAQGVVEMGGDADDDEWGDRR</sequence>
<protein>
    <submittedName>
        <fullName evidence="2">Uncharacterized protein</fullName>
    </submittedName>
</protein>